<accession>A0A919RZI2</accession>
<dbReference type="InterPro" id="IPR052018">
    <property type="entry name" value="PHP_domain"/>
</dbReference>
<dbReference type="GO" id="GO:0035312">
    <property type="term" value="F:5'-3' DNA exonuclease activity"/>
    <property type="evidence" value="ECO:0007669"/>
    <property type="project" value="TreeGrafter"/>
</dbReference>
<dbReference type="PANTHER" id="PTHR42924:SF3">
    <property type="entry name" value="POLYMERASE_HISTIDINOL PHOSPHATASE N-TERMINAL DOMAIN-CONTAINING PROTEIN"/>
    <property type="match status" value="1"/>
</dbReference>
<keyword evidence="3" id="KW-1185">Reference proteome</keyword>
<dbReference type="InterPro" id="IPR004013">
    <property type="entry name" value="PHP_dom"/>
</dbReference>
<gene>
    <name evidence="2" type="ORF">CPJCM30710_18620</name>
</gene>
<dbReference type="InterPro" id="IPR016195">
    <property type="entry name" value="Pol/histidinol_Pase-like"/>
</dbReference>
<dbReference type="InterPro" id="IPR003141">
    <property type="entry name" value="Pol/His_phosphatase_N"/>
</dbReference>
<dbReference type="CDD" id="cd07438">
    <property type="entry name" value="PHP_HisPPase_AMP"/>
    <property type="match status" value="1"/>
</dbReference>
<dbReference type="Gene3D" id="3.20.20.140">
    <property type="entry name" value="Metal-dependent hydrolases"/>
    <property type="match status" value="1"/>
</dbReference>
<evidence type="ECO:0000313" key="2">
    <source>
        <dbReference type="EMBL" id="GIM29196.1"/>
    </source>
</evidence>
<protein>
    <submittedName>
        <fullName evidence="2">Phosphatase</fullName>
    </submittedName>
</protein>
<comment type="caution">
    <text evidence="2">The sequence shown here is derived from an EMBL/GenBank/DDBJ whole genome shotgun (WGS) entry which is preliminary data.</text>
</comment>
<evidence type="ECO:0000313" key="3">
    <source>
        <dbReference type="Proteomes" id="UP000679179"/>
    </source>
</evidence>
<sequence>MDVIKADLHMHTRASDGTLTPEEVVDNIKQGDIKLFSVTDHDTIGSITKLKELAALEGIKFIPGVEISSIYKGELLHILAYNFDVNDEKLLKLIKNNEYLLQKKDDDSIKMLIKHGFELDYDEYLSYEHEPARGGWKTLNFLIDKGVCSGVEEYFGKVFTEERMLIFPKFPEPKVVIDTIKSARGIPVLAHPRYSKSQFDLYEMLDMFRNWDIEGVECYHPHHDNEITKRCVEYCENHGLLITGGSDYHGGLLSTRSLGKPEFYTYINLLDK</sequence>
<evidence type="ECO:0000259" key="1">
    <source>
        <dbReference type="SMART" id="SM00481"/>
    </source>
</evidence>
<dbReference type="PANTHER" id="PTHR42924">
    <property type="entry name" value="EXONUCLEASE"/>
    <property type="match status" value="1"/>
</dbReference>
<reference evidence="2" key="1">
    <citation type="submission" date="2021-03" db="EMBL/GenBank/DDBJ databases">
        <title>Taxonomic study of Clostridium polyendosporum from meadow-gley soil under rice.</title>
        <authorList>
            <person name="Kobayashi H."/>
            <person name="Tanizawa Y."/>
            <person name="Yagura M."/>
        </authorList>
    </citation>
    <scope>NUCLEOTIDE SEQUENCE</scope>
    <source>
        <strain evidence="2">JCM 30710</strain>
    </source>
</reference>
<feature type="domain" description="Polymerase/histidinol phosphatase N-terminal" evidence="1">
    <location>
        <begin position="6"/>
        <end position="71"/>
    </location>
</feature>
<dbReference type="EMBL" id="BOPZ01000014">
    <property type="protein sequence ID" value="GIM29196.1"/>
    <property type="molecule type" value="Genomic_DNA"/>
</dbReference>
<dbReference type="RefSeq" id="WP_212903902.1">
    <property type="nucleotide sequence ID" value="NZ_BOPZ01000014.1"/>
</dbReference>
<organism evidence="2 3">
    <name type="scientific">Clostridium polyendosporum</name>
    <dbReference type="NCBI Taxonomy" id="69208"/>
    <lineage>
        <taxon>Bacteria</taxon>
        <taxon>Bacillati</taxon>
        <taxon>Bacillota</taxon>
        <taxon>Clostridia</taxon>
        <taxon>Eubacteriales</taxon>
        <taxon>Clostridiaceae</taxon>
        <taxon>Clostridium</taxon>
    </lineage>
</organism>
<dbReference type="Pfam" id="PF02811">
    <property type="entry name" value="PHP"/>
    <property type="match status" value="1"/>
</dbReference>
<proteinExistence type="predicted"/>
<dbReference type="AlphaFoldDB" id="A0A919RZI2"/>
<dbReference type="Gene3D" id="1.10.150.650">
    <property type="match status" value="1"/>
</dbReference>
<dbReference type="GO" id="GO:0004534">
    <property type="term" value="F:5'-3' RNA exonuclease activity"/>
    <property type="evidence" value="ECO:0007669"/>
    <property type="project" value="TreeGrafter"/>
</dbReference>
<dbReference type="Proteomes" id="UP000679179">
    <property type="component" value="Unassembled WGS sequence"/>
</dbReference>
<dbReference type="SUPFAM" id="SSF89550">
    <property type="entry name" value="PHP domain-like"/>
    <property type="match status" value="1"/>
</dbReference>
<name>A0A919RZI2_9CLOT</name>
<dbReference type="SMART" id="SM00481">
    <property type="entry name" value="POLIIIAc"/>
    <property type="match status" value="1"/>
</dbReference>